<dbReference type="AlphaFoldDB" id="A0A326UBX9"/>
<dbReference type="InterPro" id="IPR003737">
    <property type="entry name" value="GlcNAc_PI_deacetylase-related"/>
</dbReference>
<proteinExistence type="predicted"/>
<dbReference type="InterPro" id="IPR024078">
    <property type="entry name" value="LmbE-like_dom_sf"/>
</dbReference>
<dbReference type="Proteomes" id="UP000248806">
    <property type="component" value="Unassembled WGS sequence"/>
</dbReference>
<keyword evidence="2" id="KW-1185">Reference proteome</keyword>
<sequence length="233" mass="26251">MASSILLPPGGQRILFVLAHPDDAEFLAAGTVARLVEEGCHVHYLLVTRGDKGDDDGDLTPEEVARIREREQREAAQVLGVETVTFLDGYFDGEVEPTMQLRREIAHVIRRWKPDVLFTLDPWRRGEIHPDHRAVGFCALDALASARGRLYFPEQLTEGVTPHKIRQVYLFPTDKPNHWVDISPVLEKKIAALQCHASQVKGSSVRERVKRRAMLAGAEHRLAYAEAFHHLSV</sequence>
<reference evidence="1 2" key="1">
    <citation type="submission" date="2018-06" db="EMBL/GenBank/DDBJ databases">
        <title>Genomic Encyclopedia of Archaeal and Bacterial Type Strains, Phase II (KMG-II): from individual species to whole genera.</title>
        <authorList>
            <person name="Goeker M."/>
        </authorList>
    </citation>
    <scope>NUCLEOTIDE SEQUENCE [LARGE SCALE GENOMIC DNA]</scope>
    <source>
        <strain evidence="1 2">ATCC BAA-1881</strain>
    </source>
</reference>
<dbReference type="GO" id="GO:0016811">
    <property type="term" value="F:hydrolase activity, acting on carbon-nitrogen (but not peptide) bonds, in linear amides"/>
    <property type="evidence" value="ECO:0007669"/>
    <property type="project" value="TreeGrafter"/>
</dbReference>
<dbReference type="EMBL" id="QKUF01000002">
    <property type="protein sequence ID" value="PZW34308.1"/>
    <property type="molecule type" value="Genomic_DNA"/>
</dbReference>
<dbReference type="Pfam" id="PF02585">
    <property type="entry name" value="PIG-L"/>
    <property type="match status" value="1"/>
</dbReference>
<evidence type="ECO:0000313" key="2">
    <source>
        <dbReference type="Proteomes" id="UP000248806"/>
    </source>
</evidence>
<name>A0A326UBX9_THEHA</name>
<dbReference type="RefSeq" id="WP_111319745.1">
    <property type="nucleotide sequence ID" value="NZ_BIFX01000001.1"/>
</dbReference>
<dbReference type="SUPFAM" id="SSF102588">
    <property type="entry name" value="LmbE-like"/>
    <property type="match status" value="1"/>
</dbReference>
<organism evidence="1 2">
    <name type="scientific">Thermosporothrix hazakensis</name>
    <dbReference type="NCBI Taxonomy" id="644383"/>
    <lineage>
        <taxon>Bacteria</taxon>
        <taxon>Bacillati</taxon>
        <taxon>Chloroflexota</taxon>
        <taxon>Ktedonobacteria</taxon>
        <taxon>Ktedonobacterales</taxon>
        <taxon>Thermosporotrichaceae</taxon>
        <taxon>Thermosporothrix</taxon>
    </lineage>
</organism>
<evidence type="ECO:0000313" key="1">
    <source>
        <dbReference type="EMBL" id="PZW34308.1"/>
    </source>
</evidence>
<protein>
    <submittedName>
        <fullName evidence="1">LmbE family N-acetylglucosaminyl deacetylase</fullName>
    </submittedName>
</protein>
<comment type="caution">
    <text evidence="1">The sequence shown here is derived from an EMBL/GenBank/DDBJ whole genome shotgun (WGS) entry which is preliminary data.</text>
</comment>
<gene>
    <name evidence="1" type="ORF">EI42_01145</name>
</gene>
<dbReference type="Gene3D" id="3.40.50.10320">
    <property type="entry name" value="LmbE-like"/>
    <property type="match status" value="1"/>
</dbReference>
<dbReference type="OrthoDB" id="9815144at2"/>
<dbReference type="PANTHER" id="PTHR12993:SF28">
    <property type="entry name" value="LMBE FAMILY PROTEIN"/>
    <property type="match status" value="1"/>
</dbReference>
<accession>A0A326UBX9</accession>
<dbReference type="PANTHER" id="PTHR12993">
    <property type="entry name" value="N-ACETYLGLUCOSAMINYL-PHOSPHATIDYLINOSITOL DE-N-ACETYLASE-RELATED"/>
    <property type="match status" value="1"/>
</dbReference>